<evidence type="ECO:0008006" key="3">
    <source>
        <dbReference type="Google" id="ProtNLM"/>
    </source>
</evidence>
<protein>
    <recommendedName>
        <fullName evidence="3">Glycosyltransferase family 2 protein</fullName>
    </recommendedName>
</protein>
<dbReference type="EMBL" id="CP040078">
    <property type="protein sequence ID" value="QCP54441.1"/>
    <property type="molecule type" value="Genomic_DNA"/>
</dbReference>
<dbReference type="RefSeq" id="WP_137337206.1">
    <property type="nucleotide sequence ID" value="NZ_CP040078.1"/>
</dbReference>
<evidence type="ECO:0000313" key="1">
    <source>
        <dbReference type="EMBL" id="QCP54441.1"/>
    </source>
</evidence>
<organism evidence="1 2">
    <name type="scientific">Trinickia violacea</name>
    <dbReference type="NCBI Taxonomy" id="2571746"/>
    <lineage>
        <taxon>Bacteria</taxon>
        <taxon>Pseudomonadati</taxon>
        <taxon>Pseudomonadota</taxon>
        <taxon>Betaproteobacteria</taxon>
        <taxon>Burkholderiales</taxon>
        <taxon>Burkholderiaceae</taxon>
        <taxon>Trinickia</taxon>
    </lineage>
</organism>
<evidence type="ECO:0000313" key="2">
    <source>
        <dbReference type="Proteomes" id="UP000298656"/>
    </source>
</evidence>
<keyword evidence="2" id="KW-1185">Reference proteome</keyword>
<reference evidence="1 2" key="1">
    <citation type="submission" date="2019-05" db="EMBL/GenBank/DDBJ databases">
        <title>Burkholderia sp. DHOD12, isolated from subtropical forest soil.</title>
        <authorList>
            <person name="Gao Z.-H."/>
            <person name="Qiu L.-H."/>
        </authorList>
    </citation>
    <scope>NUCLEOTIDE SEQUENCE [LARGE SCALE GENOMIC DNA]</scope>
    <source>
        <strain evidence="1 2">DHOD12</strain>
    </source>
</reference>
<proteinExistence type="predicted"/>
<dbReference type="Proteomes" id="UP000298656">
    <property type="component" value="Chromosome 2"/>
</dbReference>
<gene>
    <name evidence="1" type="ORF">FAZ95_36625</name>
</gene>
<sequence length="264" mass="29657">MTQSDPGRHAARIFVASPIYNDQCFGSYTNSLLGLQNALLQRGHEFTFEWTKNVSAIARARNMLFNRFLQDTRATHLLFVDADIAFEANDVVRMLEYDYELMAALYPKKVISWANVARAAREHPDLPAGSLPFVAGAFGTFNLLPGDQEIPIDRPFPIASAGTGLMLIRRNVFTQMVDAYPDLMLRIGEGEVPYFPGVDRLPALFNEMTTVGGRILGEDLSFCERWRAIGGQVHGCAWFTIRHLGTYEYACDIRSMAQLRLVVQ</sequence>
<accession>A0A4P8J0J1</accession>
<dbReference type="KEGG" id="tvl:FAZ95_36625"/>
<name>A0A4P8J0J1_9BURK</name>
<dbReference type="AlphaFoldDB" id="A0A4P8J0J1"/>
<dbReference type="SUPFAM" id="SSF53448">
    <property type="entry name" value="Nucleotide-diphospho-sugar transferases"/>
    <property type="match status" value="1"/>
</dbReference>
<dbReference type="InterPro" id="IPR029044">
    <property type="entry name" value="Nucleotide-diphossugar_trans"/>
</dbReference>
<dbReference type="OrthoDB" id="6679586at2"/>